<protein>
    <recommendedName>
        <fullName evidence="2">CorA-like transporter domain-containing protein</fullName>
    </recommendedName>
</protein>
<evidence type="ECO:0000313" key="4">
    <source>
        <dbReference type="Proteomes" id="UP000286045"/>
    </source>
</evidence>
<feature type="domain" description="CorA-like transporter" evidence="2">
    <location>
        <begin position="1"/>
        <end position="158"/>
    </location>
</feature>
<evidence type="ECO:0000256" key="1">
    <source>
        <dbReference type="SAM" id="Phobius"/>
    </source>
</evidence>
<keyword evidence="1" id="KW-0472">Membrane</keyword>
<proteinExistence type="predicted"/>
<organism evidence="3 4">
    <name type="scientific">Xylaria grammica</name>
    <dbReference type="NCBI Taxonomy" id="363999"/>
    <lineage>
        <taxon>Eukaryota</taxon>
        <taxon>Fungi</taxon>
        <taxon>Dikarya</taxon>
        <taxon>Ascomycota</taxon>
        <taxon>Pezizomycotina</taxon>
        <taxon>Sordariomycetes</taxon>
        <taxon>Xylariomycetidae</taxon>
        <taxon>Xylariales</taxon>
        <taxon>Xylariaceae</taxon>
        <taxon>Xylaria</taxon>
    </lineage>
</organism>
<sequence length="307" mass="35205">MPAYLEFVMAFGRQDEPKDLRFSSFKKQISLASSARLPKISDLGRSGQQYQLCYNLKHIARDTKGDFSTIRQAAIHHQFDVVTGGTLWIVTAGRRSLQERYKDLTGKDAKTENKLFGNSLECLQSSLAAHVMFCSWSTENWRWYIKSLENNLEAATRLTIHGPRGQGLYHQKYQPGDLQTLQRQEDLVHEAIAALEANQRVIGSLHKFYASLKNNQDFPLRHEAAGCIDVFTDQVEDFLSDIDHLVQRAFTLLKITNGRKELVTQHFQSQSTENMEKMNRNMEKETILVRIVTIVTLIYLPATFVSY</sequence>
<feature type="transmembrane region" description="Helical" evidence="1">
    <location>
        <begin position="287"/>
        <end position="305"/>
    </location>
</feature>
<name>A0A439CV83_9PEZI</name>
<evidence type="ECO:0000313" key="3">
    <source>
        <dbReference type="EMBL" id="RWA06080.1"/>
    </source>
</evidence>
<dbReference type="Pfam" id="PF26616">
    <property type="entry name" value="CorA-like"/>
    <property type="match status" value="1"/>
</dbReference>
<dbReference type="STRING" id="363999.A0A439CV83"/>
<keyword evidence="1" id="KW-1133">Transmembrane helix</keyword>
<gene>
    <name evidence="3" type="ORF">EKO27_g9025</name>
</gene>
<dbReference type="InterPro" id="IPR058257">
    <property type="entry name" value="CorA-like_dom"/>
</dbReference>
<dbReference type="EMBL" id="RYZI01000370">
    <property type="protein sequence ID" value="RWA06080.1"/>
    <property type="molecule type" value="Genomic_DNA"/>
</dbReference>
<keyword evidence="4" id="KW-1185">Reference proteome</keyword>
<keyword evidence="1" id="KW-0812">Transmembrane</keyword>
<dbReference type="AlphaFoldDB" id="A0A439CV83"/>
<comment type="caution">
    <text evidence="3">The sequence shown here is derived from an EMBL/GenBank/DDBJ whole genome shotgun (WGS) entry which is preliminary data.</text>
</comment>
<evidence type="ECO:0000259" key="2">
    <source>
        <dbReference type="Pfam" id="PF26616"/>
    </source>
</evidence>
<accession>A0A439CV83</accession>
<dbReference type="Proteomes" id="UP000286045">
    <property type="component" value="Unassembled WGS sequence"/>
</dbReference>
<reference evidence="3 4" key="1">
    <citation type="submission" date="2018-12" db="EMBL/GenBank/DDBJ databases">
        <title>Draft genome sequence of Xylaria grammica IHI A82.</title>
        <authorList>
            <person name="Buettner E."/>
            <person name="Kellner H."/>
        </authorList>
    </citation>
    <scope>NUCLEOTIDE SEQUENCE [LARGE SCALE GENOMIC DNA]</scope>
    <source>
        <strain evidence="3 4">IHI A82</strain>
    </source>
</reference>